<evidence type="ECO:0000313" key="1">
    <source>
        <dbReference type="EMBL" id="AUS05174.1"/>
    </source>
</evidence>
<keyword evidence="2" id="KW-1185">Reference proteome</keyword>
<gene>
    <name evidence="1" type="ORF">C1A40_06690</name>
</gene>
<dbReference type="Proteomes" id="UP000236592">
    <property type="component" value="Chromosome"/>
</dbReference>
<protein>
    <submittedName>
        <fullName evidence="1">Uncharacterized protein</fullName>
    </submittedName>
</protein>
<organism evidence="1 2">
    <name type="scientific">Pseudotamlana carrageenivorans</name>
    <dbReference type="NCBI Taxonomy" id="2069432"/>
    <lineage>
        <taxon>Bacteria</taxon>
        <taxon>Pseudomonadati</taxon>
        <taxon>Bacteroidota</taxon>
        <taxon>Flavobacteriia</taxon>
        <taxon>Flavobacteriales</taxon>
        <taxon>Flavobacteriaceae</taxon>
        <taxon>Pseudotamlana</taxon>
    </lineage>
</organism>
<sequence>MLKKSRIFADFIQKITEKLFSRWCVCMNHQRVINNSLILNDKIKYLKFNNLKRLTYALKLTKNKGYNSPQNLINATKTSIFIPLKYPKLLLST</sequence>
<dbReference type="AlphaFoldDB" id="A0A2I7SH47"/>
<accession>A0A2I7SH47</accession>
<reference evidence="2" key="1">
    <citation type="submission" date="2018-01" db="EMBL/GenBank/DDBJ databases">
        <title>Complete genome of Tamlana sp. UJ94.</title>
        <authorList>
            <person name="Jung J."/>
            <person name="Chung D."/>
            <person name="Bae S.S."/>
            <person name="Baek K."/>
        </authorList>
    </citation>
    <scope>NUCLEOTIDE SEQUENCE [LARGE SCALE GENOMIC DNA]</scope>
    <source>
        <strain evidence="2">UJ94</strain>
    </source>
</reference>
<evidence type="ECO:0000313" key="2">
    <source>
        <dbReference type="Proteomes" id="UP000236592"/>
    </source>
</evidence>
<dbReference type="EMBL" id="CP025938">
    <property type="protein sequence ID" value="AUS05174.1"/>
    <property type="molecule type" value="Genomic_DNA"/>
</dbReference>
<proteinExistence type="predicted"/>
<name>A0A2I7SH47_9FLAO</name>
<dbReference type="KEGG" id="taj:C1A40_06690"/>